<evidence type="ECO:0000313" key="3">
    <source>
        <dbReference type="Proteomes" id="UP000007798"/>
    </source>
</evidence>
<dbReference type="InParanoid" id="A0A0Q9X573"/>
<protein>
    <recommendedName>
        <fullName evidence="4">Transmembrane protein</fullName>
    </recommendedName>
</protein>
<reference evidence="2 3" key="1">
    <citation type="journal article" date="2007" name="Nature">
        <title>Evolution of genes and genomes on the Drosophila phylogeny.</title>
        <authorList>
            <consortium name="Drosophila 12 Genomes Consortium"/>
            <person name="Clark A.G."/>
            <person name="Eisen M.B."/>
            <person name="Smith D.R."/>
            <person name="Bergman C.M."/>
            <person name="Oliver B."/>
            <person name="Markow T.A."/>
            <person name="Kaufman T.C."/>
            <person name="Kellis M."/>
            <person name="Gelbart W."/>
            <person name="Iyer V.N."/>
            <person name="Pollard D.A."/>
            <person name="Sackton T.B."/>
            <person name="Larracuente A.M."/>
            <person name="Singh N.D."/>
            <person name="Abad J.P."/>
            <person name="Abt D.N."/>
            <person name="Adryan B."/>
            <person name="Aguade M."/>
            <person name="Akashi H."/>
            <person name="Anderson W.W."/>
            <person name="Aquadro C.F."/>
            <person name="Ardell D.H."/>
            <person name="Arguello R."/>
            <person name="Artieri C.G."/>
            <person name="Barbash D.A."/>
            <person name="Barker D."/>
            <person name="Barsanti P."/>
            <person name="Batterham P."/>
            <person name="Batzoglou S."/>
            <person name="Begun D."/>
            <person name="Bhutkar A."/>
            <person name="Blanco E."/>
            <person name="Bosak S.A."/>
            <person name="Bradley R.K."/>
            <person name="Brand A.D."/>
            <person name="Brent M.R."/>
            <person name="Brooks A.N."/>
            <person name="Brown R.H."/>
            <person name="Butlin R.K."/>
            <person name="Caggese C."/>
            <person name="Calvi B.R."/>
            <person name="Bernardo de Carvalho A."/>
            <person name="Caspi A."/>
            <person name="Castrezana S."/>
            <person name="Celniker S.E."/>
            <person name="Chang J.L."/>
            <person name="Chapple C."/>
            <person name="Chatterji S."/>
            <person name="Chinwalla A."/>
            <person name="Civetta A."/>
            <person name="Clifton S.W."/>
            <person name="Comeron J.M."/>
            <person name="Costello J.C."/>
            <person name="Coyne J.A."/>
            <person name="Daub J."/>
            <person name="David R.G."/>
            <person name="Delcher A.L."/>
            <person name="Delehaunty K."/>
            <person name="Do C.B."/>
            <person name="Ebling H."/>
            <person name="Edwards K."/>
            <person name="Eickbush T."/>
            <person name="Evans J.D."/>
            <person name="Filipski A."/>
            <person name="Findeiss S."/>
            <person name="Freyhult E."/>
            <person name="Fulton L."/>
            <person name="Fulton R."/>
            <person name="Garcia A.C."/>
            <person name="Gardiner A."/>
            <person name="Garfield D.A."/>
            <person name="Garvin B.E."/>
            <person name="Gibson G."/>
            <person name="Gilbert D."/>
            <person name="Gnerre S."/>
            <person name="Godfrey J."/>
            <person name="Good R."/>
            <person name="Gotea V."/>
            <person name="Gravely B."/>
            <person name="Greenberg A.J."/>
            <person name="Griffiths-Jones S."/>
            <person name="Gross S."/>
            <person name="Guigo R."/>
            <person name="Gustafson E.A."/>
            <person name="Haerty W."/>
            <person name="Hahn M.W."/>
            <person name="Halligan D.L."/>
            <person name="Halpern A.L."/>
            <person name="Halter G.M."/>
            <person name="Han M.V."/>
            <person name="Heger A."/>
            <person name="Hillier L."/>
            <person name="Hinrichs A.S."/>
            <person name="Holmes I."/>
            <person name="Hoskins R.A."/>
            <person name="Hubisz M.J."/>
            <person name="Hultmark D."/>
            <person name="Huntley M.A."/>
            <person name="Jaffe D.B."/>
            <person name="Jagadeeshan S."/>
            <person name="Jeck W.R."/>
            <person name="Johnson J."/>
            <person name="Jones C.D."/>
            <person name="Jordan W.C."/>
            <person name="Karpen G.H."/>
            <person name="Kataoka E."/>
            <person name="Keightley P.D."/>
            <person name="Kheradpour P."/>
            <person name="Kirkness E.F."/>
            <person name="Koerich L.B."/>
            <person name="Kristiansen K."/>
            <person name="Kudrna D."/>
            <person name="Kulathinal R.J."/>
            <person name="Kumar S."/>
            <person name="Kwok R."/>
            <person name="Lander E."/>
            <person name="Langley C.H."/>
            <person name="Lapoint R."/>
            <person name="Lazzaro B.P."/>
            <person name="Lee S.J."/>
            <person name="Levesque L."/>
            <person name="Li R."/>
            <person name="Lin C.F."/>
            <person name="Lin M.F."/>
            <person name="Lindblad-Toh K."/>
            <person name="Llopart A."/>
            <person name="Long M."/>
            <person name="Low L."/>
            <person name="Lozovsky E."/>
            <person name="Lu J."/>
            <person name="Luo M."/>
            <person name="Machado C.A."/>
            <person name="Makalowski W."/>
            <person name="Marzo M."/>
            <person name="Matsuda M."/>
            <person name="Matzkin L."/>
            <person name="McAllister B."/>
            <person name="McBride C.S."/>
            <person name="McKernan B."/>
            <person name="McKernan K."/>
            <person name="Mendez-Lago M."/>
            <person name="Minx P."/>
            <person name="Mollenhauer M.U."/>
            <person name="Montooth K."/>
            <person name="Mount S.M."/>
            <person name="Mu X."/>
            <person name="Myers E."/>
            <person name="Negre B."/>
            <person name="Newfeld S."/>
            <person name="Nielsen R."/>
            <person name="Noor M.A."/>
            <person name="O'Grady P."/>
            <person name="Pachter L."/>
            <person name="Papaceit M."/>
            <person name="Parisi M.J."/>
            <person name="Parisi M."/>
            <person name="Parts L."/>
            <person name="Pedersen J.S."/>
            <person name="Pesole G."/>
            <person name="Phillippy A.M."/>
            <person name="Ponting C.P."/>
            <person name="Pop M."/>
            <person name="Porcelli D."/>
            <person name="Powell J.R."/>
            <person name="Prohaska S."/>
            <person name="Pruitt K."/>
            <person name="Puig M."/>
            <person name="Quesneville H."/>
            <person name="Ram K.R."/>
            <person name="Rand D."/>
            <person name="Rasmussen M.D."/>
            <person name="Reed L.K."/>
            <person name="Reenan R."/>
            <person name="Reily A."/>
            <person name="Remington K.A."/>
            <person name="Rieger T.T."/>
            <person name="Ritchie M.G."/>
            <person name="Robin C."/>
            <person name="Rogers Y.H."/>
            <person name="Rohde C."/>
            <person name="Rozas J."/>
            <person name="Rubenfield M.J."/>
            <person name="Ruiz A."/>
            <person name="Russo S."/>
            <person name="Salzberg S.L."/>
            <person name="Sanchez-Gracia A."/>
            <person name="Saranga D.J."/>
            <person name="Sato H."/>
            <person name="Schaeffer S.W."/>
            <person name="Schatz M.C."/>
            <person name="Schlenke T."/>
            <person name="Schwartz R."/>
            <person name="Segarra C."/>
            <person name="Singh R.S."/>
            <person name="Sirot L."/>
            <person name="Sirota M."/>
            <person name="Sisneros N.B."/>
            <person name="Smith C.D."/>
            <person name="Smith T.F."/>
            <person name="Spieth J."/>
            <person name="Stage D.E."/>
            <person name="Stark A."/>
            <person name="Stephan W."/>
            <person name="Strausberg R.L."/>
            <person name="Strempel S."/>
            <person name="Sturgill D."/>
            <person name="Sutton G."/>
            <person name="Sutton G.G."/>
            <person name="Tao W."/>
            <person name="Teichmann S."/>
            <person name="Tobari Y.N."/>
            <person name="Tomimura Y."/>
            <person name="Tsolas J.M."/>
            <person name="Valente V.L."/>
            <person name="Venter E."/>
            <person name="Venter J.C."/>
            <person name="Vicario S."/>
            <person name="Vieira F.G."/>
            <person name="Vilella A.J."/>
            <person name="Villasante A."/>
            <person name="Walenz B."/>
            <person name="Wang J."/>
            <person name="Wasserman M."/>
            <person name="Watts T."/>
            <person name="Wilson D."/>
            <person name="Wilson R.K."/>
            <person name="Wing R.A."/>
            <person name="Wolfner M.F."/>
            <person name="Wong A."/>
            <person name="Wong G.K."/>
            <person name="Wu C.I."/>
            <person name="Wu G."/>
            <person name="Yamamoto D."/>
            <person name="Yang H.P."/>
            <person name="Yang S.P."/>
            <person name="Yorke J.A."/>
            <person name="Yoshida K."/>
            <person name="Zdobnov E."/>
            <person name="Zhang P."/>
            <person name="Zhang Y."/>
            <person name="Zimin A.V."/>
            <person name="Baldwin J."/>
            <person name="Abdouelleil A."/>
            <person name="Abdulkadir J."/>
            <person name="Abebe A."/>
            <person name="Abera B."/>
            <person name="Abreu J."/>
            <person name="Acer S.C."/>
            <person name="Aftuck L."/>
            <person name="Alexander A."/>
            <person name="An P."/>
            <person name="Anderson E."/>
            <person name="Anderson S."/>
            <person name="Arachi H."/>
            <person name="Azer M."/>
            <person name="Bachantsang P."/>
            <person name="Barry A."/>
            <person name="Bayul T."/>
            <person name="Berlin A."/>
            <person name="Bessette D."/>
            <person name="Bloom T."/>
            <person name="Blye J."/>
            <person name="Boguslavskiy L."/>
            <person name="Bonnet C."/>
            <person name="Boukhgalter B."/>
            <person name="Bourzgui I."/>
            <person name="Brown A."/>
            <person name="Cahill P."/>
            <person name="Channer S."/>
            <person name="Cheshatsang Y."/>
            <person name="Chuda L."/>
            <person name="Citroen M."/>
            <person name="Collymore A."/>
            <person name="Cooke P."/>
            <person name="Costello M."/>
            <person name="D'Aco K."/>
            <person name="Daza R."/>
            <person name="De Haan G."/>
            <person name="DeGray S."/>
            <person name="DeMaso C."/>
            <person name="Dhargay N."/>
            <person name="Dooley K."/>
            <person name="Dooley E."/>
            <person name="Doricent M."/>
            <person name="Dorje P."/>
            <person name="Dorjee K."/>
            <person name="Dupes A."/>
            <person name="Elong R."/>
            <person name="Falk J."/>
            <person name="Farina A."/>
            <person name="Faro S."/>
            <person name="Ferguson D."/>
            <person name="Fisher S."/>
            <person name="Foley C.D."/>
            <person name="Franke A."/>
            <person name="Friedrich D."/>
            <person name="Gadbois L."/>
            <person name="Gearin G."/>
            <person name="Gearin C.R."/>
            <person name="Giannoukos G."/>
            <person name="Goode T."/>
            <person name="Graham J."/>
            <person name="Grandbois E."/>
            <person name="Grewal S."/>
            <person name="Gyaltsen K."/>
            <person name="Hafez N."/>
            <person name="Hagos B."/>
            <person name="Hall J."/>
            <person name="Henson C."/>
            <person name="Hollinger A."/>
            <person name="Honan T."/>
            <person name="Huard M.D."/>
            <person name="Hughes L."/>
            <person name="Hurhula B."/>
            <person name="Husby M.E."/>
            <person name="Kamat A."/>
            <person name="Kanga B."/>
            <person name="Kashin S."/>
            <person name="Khazanovich D."/>
            <person name="Kisner P."/>
            <person name="Lance K."/>
            <person name="Lara M."/>
            <person name="Lee W."/>
            <person name="Lennon N."/>
            <person name="Letendre F."/>
            <person name="LeVine R."/>
            <person name="Lipovsky A."/>
            <person name="Liu X."/>
            <person name="Liu J."/>
            <person name="Liu S."/>
            <person name="Lokyitsang T."/>
            <person name="Lokyitsang Y."/>
            <person name="Lubonja R."/>
            <person name="Lui A."/>
            <person name="MacDonald P."/>
            <person name="Magnisalis V."/>
            <person name="Maru K."/>
            <person name="Matthews C."/>
            <person name="McCusker W."/>
            <person name="McDonough S."/>
            <person name="Mehta T."/>
            <person name="Meldrim J."/>
            <person name="Meneus L."/>
            <person name="Mihai O."/>
            <person name="Mihalev A."/>
            <person name="Mihova T."/>
            <person name="Mittelman R."/>
            <person name="Mlenga V."/>
            <person name="Montmayeur A."/>
            <person name="Mulrain L."/>
            <person name="Navidi A."/>
            <person name="Naylor J."/>
            <person name="Negash T."/>
            <person name="Nguyen T."/>
            <person name="Nguyen N."/>
            <person name="Nicol R."/>
            <person name="Norbu C."/>
            <person name="Norbu N."/>
            <person name="Novod N."/>
            <person name="O'Neill B."/>
            <person name="Osman S."/>
            <person name="Markiewicz E."/>
            <person name="Oyono O.L."/>
            <person name="Patti C."/>
            <person name="Phunkhang P."/>
            <person name="Pierre F."/>
            <person name="Priest M."/>
            <person name="Raghuraman S."/>
            <person name="Rege F."/>
            <person name="Reyes R."/>
            <person name="Rise C."/>
            <person name="Rogov P."/>
            <person name="Ross K."/>
            <person name="Ryan E."/>
            <person name="Settipalli S."/>
            <person name="Shea T."/>
            <person name="Sherpa N."/>
            <person name="Shi L."/>
            <person name="Shih D."/>
            <person name="Sparrow T."/>
            <person name="Spaulding J."/>
            <person name="Stalker J."/>
            <person name="Stange-Thomann N."/>
            <person name="Stavropoulos S."/>
            <person name="Stone C."/>
            <person name="Strader C."/>
            <person name="Tesfaye S."/>
            <person name="Thomson T."/>
            <person name="Thoulutsang Y."/>
            <person name="Thoulutsang D."/>
            <person name="Topham K."/>
            <person name="Topping I."/>
            <person name="Tsamla T."/>
            <person name="Vassiliev H."/>
            <person name="Vo A."/>
            <person name="Wangchuk T."/>
            <person name="Wangdi T."/>
            <person name="Weiand M."/>
            <person name="Wilkinson J."/>
            <person name="Wilson A."/>
            <person name="Yadav S."/>
            <person name="Young G."/>
            <person name="Yu Q."/>
            <person name="Zembek L."/>
            <person name="Zhong D."/>
            <person name="Zimmer A."/>
            <person name="Zwirko Z."/>
            <person name="Jaffe D.B."/>
            <person name="Alvarez P."/>
            <person name="Brockman W."/>
            <person name="Butler J."/>
            <person name="Chin C."/>
            <person name="Gnerre S."/>
            <person name="Grabherr M."/>
            <person name="Kleber M."/>
            <person name="Mauceli E."/>
            <person name="MacCallum I."/>
        </authorList>
    </citation>
    <scope>NUCLEOTIDE SEQUENCE [LARGE SCALE GENOMIC DNA]</scope>
    <source>
        <strain evidence="3">Tucson 14030-0811.24</strain>
    </source>
</reference>
<feature type="chain" id="PRO_5006387519" description="Transmembrane protein" evidence="1">
    <location>
        <begin position="21"/>
        <end position="122"/>
    </location>
</feature>
<accession>A0A0Q9X573</accession>
<evidence type="ECO:0000256" key="1">
    <source>
        <dbReference type="SAM" id="SignalP"/>
    </source>
</evidence>
<keyword evidence="1" id="KW-0732">Signal</keyword>
<dbReference type="AlphaFoldDB" id="A0A0Q9X573"/>
<dbReference type="EMBL" id="CH964272">
    <property type="protein sequence ID" value="KRF99926.1"/>
    <property type="molecule type" value="Genomic_DNA"/>
</dbReference>
<gene>
    <name evidence="2" type="primary">Dwil\GK27981</name>
    <name evidence="2" type="ORF">Dwil_GK27981</name>
</gene>
<dbReference type="OrthoDB" id="7925769at2759"/>
<sequence>MCFNLLGLFLSGMMITLCFCRNNYDARFESIVGFEGEGETLVDFRGLKIIGRERVLNGSSFFAVDATDDLKVFCKVFTQEVGVWVPMIYEVRNITTSVYGIALSTGAFKAFMMGATVHCSAD</sequence>
<proteinExistence type="predicted"/>
<dbReference type="Proteomes" id="UP000007798">
    <property type="component" value="Unassembled WGS sequence"/>
</dbReference>
<name>A0A0Q9X573_DROWI</name>
<evidence type="ECO:0000313" key="2">
    <source>
        <dbReference type="EMBL" id="KRF99926.1"/>
    </source>
</evidence>
<keyword evidence="3" id="KW-1185">Reference proteome</keyword>
<organism evidence="2 3">
    <name type="scientific">Drosophila willistoni</name>
    <name type="common">Fruit fly</name>
    <dbReference type="NCBI Taxonomy" id="7260"/>
    <lineage>
        <taxon>Eukaryota</taxon>
        <taxon>Metazoa</taxon>
        <taxon>Ecdysozoa</taxon>
        <taxon>Arthropoda</taxon>
        <taxon>Hexapoda</taxon>
        <taxon>Insecta</taxon>
        <taxon>Pterygota</taxon>
        <taxon>Neoptera</taxon>
        <taxon>Endopterygota</taxon>
        <taxon>Diptera</taxon>
        <taxon>Brachycera</taxon>
        <taxon>Muscomorpha</taxon>
        <taxon>Ephydroidea</taxon>
        <taxon>Drosophilidae</taxon>
        <taxon>Drosophila</taxon>
        <taxon>Sophophora</taxon>
    </lineage>
</organism>
<evidence type="ECO:0008006" key="4">
    <source>
        <dbReference type="Google" id="ProtNLM"/>
    </source>
</evidence>
<feature type="signal peptide" evidence="1">
    <location>
        <begin position="1"/>
        <end position="20"/>
    </location>
</feature>